<accession>A0A7C1B218</accession>
<reference evidence="1" key="1">
    <citation type="journal article" date="2020" name="mSystems">
        <title>Genome- and Community-Level Interaction Insights into Carbon Utilization and Element Cycling Functions of Hydrothermarchaeota in Hydrothermal Sediment.</title>
        <authorList>
            <person name="Zhou Z."/>
            <person name="Liu Y."/>
            <person name="Xu W."/>
            <person name="Pan J."/>
            <person name="Luo Z.H."/>
            <person name="Li M."/>
        </authorList>
    </citation>
    <scope>NUCLEOTIDE SEQUENCE [LARGE SCALE GENOMIC DNA]</scope>
    <source>
        <strain evidence="1">HyVt-185</strain>
        <strain evidence="2">HyVt-386</strain>
    </source>
</reference>
<comment type="caution">
    <text evidence="1">The sequence shown here is derived from an EMBL/GenBank/DDBJ whole genome shotgun (WGS) entry which is preliminary data.</text>
</comment>
<evidence type="ECO:0000313" key="2">
    <source>
        <dbReference type="EMBL" id="HEC57110.1"/>
    </source>
</evidence>
<evidence type="ECO:0000313" key="1">
    <source>
        <dbReference type="EMBL" id="HDM36180.1"/>
    </source>
</evidence>
<gene>
    <name evidence="1" type="ORF">ENG09_02850</name>
    <name evidence="2" type="ORF">ENI32_04405</name>
</gene>
<proteinExistence type="predicted"/>
<dbReference type="Proteomes" id="UP000885863">
    <property type="component" value="Unassembled WGS sequence"/>
</dbReference>
<dbReference type="Pfam" id="PF12675">
    <property type="entry name" value="DUF3795"/>
    <property type="match status" value="1"/>
</dbReference>
<sequence>MKIGTCGVLCEYCPRLAIGKCTGCNPNPYCGMPDCAQERGVRLCFECVDFPCDRHYGRKGNLVIFDKGWLDFMRSELGKDA</sequence>
<dbReference type="Proteomes" id="UP000885936">
    <property type="component" value="Unassembled WGS sequence"/>
</dbReference>
<protein>
    <submittedName>
        <fullName evidence="1">DUF3795 domain-containing protein</fullName>
    </submittedName>
</protein>
<dbReference type="EMBL" id="DRIE01000074">
    <property type="protein sequence ID" value="HEC57110.1"/>
    <property type="molecule type" value="Genomic_DNA"/>
</dbReference>
<organism evidence="1">
    <name type="scientific">Candidatus Syntropharchaeum butanivorans</name>
    <dbReference type="NCBI Taxonomy" id="1839936"/>
    <lineage>
        <taxon>Archaea</taxon>
        <taxon>Methanobacteriati</taxon>
        <taxon>Methanobacteriota</taxon>
        <taxon>Stenosarchaea group</taxon>
        <taxon>Methanomicrobia</taxon>
        <taxon>Methanosarcinales</taxon>
        <taxon>ANME-2 cluster</taxon>
        <taxon>Candidatus Syntropharchaeum</taxon>
    </lineage>
</organism>
<name>A0A7C1B218_9EURY</name>
<dbReference type="AlphaFoldDB" id="A0A7C1B218"/>
<dbReference type="EMBL" id="DQZR01000122">
    <property type="protein sequence ID" value="HDM36180.1"/>
    <property type="molecule type" value="Genomic_DNA"/>
</dbReference>
<dbReference type="InterPro" id="IPR024227">
    <property type="entry name" value="DUF3795"/>
</dbReference>